<comment type="caution">
    <text evidence="5">The sequence shown here is derived from an EMBL/GenBank/DDBJ whole genome shotgun (WGS) entry which is preliminary data.</text>
</comment>
<feature type="repeat" description="TPR" evidence="3">
    <location>
        <begin position="158"/>
        <end position="191"/>
    </location>
</feature>
<feature type="repeat" description="TPR" evidence="3">
    <location>
        <begin position="124"/>
        <end position="157"/>
    </location>
</feature>
<protein>
    <recommendedName>
        <fullName evidence="7">Tetratricopeptide repeat protein</fullName>
    </recommendedName>
</protein>
<feature type="repeat" description="TPR" evidence="3">
    <location>
        <begin position="605"/>
        <end position="638"/>
    </location>
</feature>
<dbReference type="PANTHER" id="PTHR44943:SF8">
    <property type="entry name" value="TPR REPEAT-CONTAINING PROTEIN MJ0263"/>
    <property type="match status" value="1"/>
</dbReference>
<dbReference type="AlphaFoldDB" id="A0A8S1UBP8"/>
<evidence type="ECO:0000256" key="2">
    <source>
        <dbReference type="ARBA" id="ARBA00022803"/>
    </source>
</evidence>
<dbReference type="EMBL" id="CAJJDP010000039">
    <property type="protein sequence ID" value="CAD8161159.1"/>
    <property type="molecule type" value="Genomic_DNA"/>
</dbReference>
<evidence type="ECO:0000313" key="6">
    <source>
        <dbReference type="Proteomes" id="UP000683925"/>
    </source>
</evidence>
<dbReference type="InterPro" id="IPR051685">
    <property type="entry name" value="Ycf3/AcsC/BcsC/TPR_MFPF"/>
</dbReference>
<evidence type="ECO:0008006" key="7">
    <source>
        <dbReference type="Google" id="ProtNLM"/>
    </source>
</evidence>
<gene>
    <name evidence="5" type="ORF">POCTA_138.1.T0390244</name>
</gene>
<dbReference type="Pfam" id="PF13432">
    <property type="entry name" value="TPR_16"/>
    <property type="match status" value="1"/>
</dbReference>
<sequence length="876" mass="102941">MKLYQAKQLNLGLMLKLTIQSLMNNLQIVGYLKQRRLTAFLNYINNNELFYVFIQAKSNQSSNSFIVNCKSSLANFDKLASPTQIHKLNNNAQLVKAFNLLRSQQYEKAIELIDRILLRSPNMAEAQYLKGLAHLGQNNLQKALYYCQKATQLDKQHSKAMAEIGNIYILNKKYQEALNVFTKLVEMNERSFEGYFGMAFVLTRLNNFEKAQGYYEKALELKQNDKGVLLNYGHLKVKQQKYDQALELYQQALKQDPVYLEAIQSICNLFMIQKKYENLHEFCDQQLEQQIPQIKIVILNCKSQAYFSQKLFDRSIILCNEVLLLDFKNFEGLFGIAMSLFNLNQLNQSLEYFEKIHSYYPKEIRSFKMIIKIQSTLQQYSQLREYCDQLLTIDPNDYSTYFFRGLAFMQQQNYQAALDDFNKVIVYDQTNFMAIKHKGFCLSMLKLFNQAIQCYDQIIKYILDPKQKSMLLFEKGFCHLKLRQNLSAKQNFEEAMEIDSNNQELKLRIANEARDNKNYEYANKLYNQLITEDGKIPLYYIEKAQMCEQIKDYASAKILYDELITLNNQNCEFYLKRSKIRIQLKQYNEAIQDLQQGLKLDDQQSEIYFELGQLLYFQQDFKEAAEMFYKACTLNENIEKYHIRYSIAMQMKQADDEAIQHLKCVIQKHPDFEDCIDVLESMQQKSCYTKEYVQVFSYIFVSVLQEGILINNLNKEEVNEQIREQMEKLLKSTYPKNTTTFDTLFELMSNQENLKIIHNQNDLKQVLNNLNKDNFSSVEQFVKCVIEVSKRMASIWTSNSKKVSGLNNKQFEREAMKLRIEHPFSKFQQKIVCAAIRDCLGLLQIIIINSNGNQSNLKNTIEKLLAEGSLMNLDKN</sequence>
<dbReference type="SMART" id="SM00671">
    <property type="entry name" value="SEL1"/>
    <property type="match status" value="4"/>
</dbReference>
<dbReference type="PANTHER" id="PTHR44943">
    <property type="entry name" value="CELLULOSE SYNTHASE OPERON PROTEIN C"/>
    <property type="match status" value="1"/>
</dbReference>
<keyword evidence="2 3" id="KW-0802">TPR repeat</keyword>
<evidence type="ECO:0000313" key="5">
    <source>
        <dbReference type="EMBL" id="CAD8161159.1"/>
    </source>
</evidence>
<dbReference type="Pfam" id="PF13181">
    <property type="entry name" value="TPR_8"/>
    <property type="match status" value="1"/>
</dbReference>
<dbReference type="SMART" id="SM00028">
    <property type="entry name" value="TPR"/>
    <property type="match status" value="14"/>
</dbReference>
<dbReference type="InterPro" id="IPR006597">
    <property type="entry name" value="Sel1-like"/>
</dbReference>
<feature type="coiled-coil region" evidence="4">
    <location>
        <begin position="577"/>
        <end position="604"/>
    </location>
</feature>
<accession>A0A8S1UBP8</accession>
<keyword evidence="6" id="KW-1185">Reference proteome</keyword>
<organism evidence="5 6">
    <name type="scientific">Paramecium octaurelia</name>
    <dbReference type="NCBI Taxonomy" id="43137"/>
    <lineage>
        <taxon>Eukaryota</taxon>
        <taxon>Sar</taxon>
        <taxon>Alveolata</taxon>
        <taxon>Ciliophora</taxon>
        <taxon>Intramacronucleata</taxon>
        <taxon>Oligohymenophorea</taxon>
        <taxon>Peniculida</taxon>
        <taxon>Parameciidae</taxon>
        <taxon>Paramecium</taxon>
    </lineage>
</organism>
<feature type="repeat" description="TPR" evidence="3">
    <location>
        <begin position="192"/>
        <end position="225"/>
    </location>
</feature>
<dbReference type="OMA" id="GNAYCEK"/>
<dbReference type="PROSITE" id="PS50293">
    <property type="entry name" value="TPR_REGION"/>
    <property type="match status" value="1"/>
</dbReference>
<dbReference type="PROSITE" id="PS50005">
    <property type="entry name" value="TPR"/>
    <property type="match status" value="6"/>
</dbReference>
<keyword evidence="1" id="KW-0677">Repeat</keyword>
<evidence type="ECO:0000256" key="4">
    <source>
        <dbReference type="SAM" id="Coils"/>
    </source>
</evidence>
<dbReference type="InterPro" id="IPR019734">
    <property type="entry name" value="TPR_rpt"/>
</dbReference>
<feature type="repeat" description="TPR" evidence="3">
    <location>
        <begin position="398"/>
        <end position="431"/>
    </location>
</feature>
<dbReference type="Pfam" id="PF14559">
    <property type="entry name" value="TPR_19"/>
    <property type="match status" value="1"/>
</dbReference>
<reference evidence="5" key="1">
    <citation type="submission" date="2021-01" db="EMBL/GenBank/DDBJ databases">
        <authorList>
            <consortium name="Genoscope - CEA"/>
            <person name="William W."/>
        </authorList>
    </citation>
    <scope>NUCLEOTIDE SEQUENCE</scope>
</reference>
<keyword evidence="4" id="KW-0175">Coiled coil</keyword>
<dbReference type="Proteomes" id="UP000683925">
    <property type="component" value="Unassembled WGS sequence"/>
</dbReference>
<dbReference type="Pfam" id="PF13414">
    <property type="entry name" value="TPR_11"/>
    <property type="match status" value="1"/>
</dbReference>
<evidence type="ECO:0000256" key="1">
    <source>
        <dbReference type="ARBA" id="ARBA00022737"/>
    </source>
</evidence>
<dbReference type="Pfam" id="PF13174">
    <property type="entry name" value="TPR_6"/>
    <property type="match status" value="1"/>
</dbReference>
<evidence type="ECO:0000256" key="3">
    <source>
        <dbReference type="PROSITE-ProRule" id="PRU00339"/>
    </source>
</evidence>
<dbReference type="OrthoDB" id="1926212at2759"/>
<proteinExistence type="predicted"/>
<feature type="repeat" description="TPR" evidence="3">
    <location>
        <begin position="226"/>
        <end position="259"/>
    </location>
</feature>
<name>A0A8S1UBP8_PAROT</name>